<evidence type="ECO:0000256" key="2">
    <source>
        <dbReference type="ARBA" id="ARBA00022722"/>
    </source>
</evidence>
<keyword evidence="1 6" id="KW-0819">tRNA processing</keyword>
<name>A0A1F6NYR0_9BACT</name>
<dbReference type="GO" id="GO:0001682">
    <property type="term" value="P:tRNA 5'-leader removal"/>
    <property type="evidence" value="ECO:0007669"/>
    <property type="project" value="UniProtKB-UniRule"/>
</dbReference>
<protein>
    <recommendedName>
        <fullName evidence="6 7">Ribonuclease P protein component</fullName>
        <shortName evidence="6">RNase P protein</shortName>
        <shortName evidence="6">RNaseP protein</shortName>
        <ecNumber evidence="6 7">3.1.26.5</ecNumber>
    </recommendedName>
    <alternativeName>
        <fullName evidence="6">Protein C5</fullName>
    </alternativeName>
</protein>
<comment type="caution">
    <text evidence="8">The sequence shown here is derived from an EMBL/GenBank/DDBJ whole genome shotgun (WGS) entry which is preliminary data.</text>
</comment>
<evidence type="ECO:0000256" key="1">
    <source>
        <dbReference type="ARBA" id="ARBA00022694"/>
    </source>
</evidence>
<evidence type="ECO:0000256" key="7">
    <source>
        <dbReference type="NCBIfam" id="TIGR00188"/>
    </source>
</evidence>
<dbReference type="PANTHER" id="PTHR33992">
    <property type="entry name" value="RIBONUCLEASE P PROTEIN COMPONENT"/>
    <property type="match status" value="1"/>
</dbReference>
<evidence type="ECO:0000313" key="9">
    <source>
        <dbReference type="Proteomes" id="UP000178490"/>
    </source>
</evidence>
<dbReference type="Pfam" id="PF00825">
    <property type="entry name" value="Ribonuclease_P"/>
    <property type="match status" value="1"/>
</dbReference>
<reference evidence="8 9" key="1">
    <citation type="journal article" date="2016" name="Nat. Commun.">
        <title>Thousands of microbial genomes shed light on interconnected biogeochemical processes in an aquifer system.</title>
        <authorList>
            <person name="Anantharaman K."/>
            <person name="Brown C.T."/>
            <person name="Hug L.A."/>
            <person name="Sharon I."/>
            <person name="Castelle C.J."/>
            <person name="Probst A.J."/>
            <person name="Thomas B.C."/>
            <person name="Singh A."/>
            <person name="Wilkins M.J."/>
            <person name="Karaoz U."/>
            <person name="Brodie E.L."/>
            <person name="Williams K.H."/>
            <person name="Hubbard S.S."/>
            <person name="Banfield J.F."/>
        </authorList>
    </citation>
    <scope>NUCLEOTIDE SEQUENCE [LARGE SCALE GENOMIC DNA]</scope>
</reference>
<comment type="catalytic activity">
    <reaction evidence="6">
        <text>Endonucleolytic cleavage of RNA, removing 5'-extranucleotides from tRNA precursor.</text>
        <dbReference type="EC" id="3.1.26.5"/>
    </reaction>
</comment>
<evidence type="ECO:0000256" key="5">
    <source>
        <dbReference type="ARBA" id="ARBA00022884"/>
    </source>
</evidence>
<dbReference type="GO" id="GO:0030677">
    <property type="term" value="C:ribonuclease P complex"/>
    <property type="evidence" value="ECO:0007669"/>
    <property type="project" value="TreeGrafter"/>
</dbReference>
<dbReference type="InterPro" id="IPR014721">
    <property type="entry name" value="Ribsml_uS5_D2-typ_fold_subgr"/>
</dbReference>
<keyword evidence="5 6" id="KW-0694">RNA-binding</keyword>
<dbReference type="SUPFAM" id="SSF54211">
    <property type="entry name" value="Ribosomal protein S5 domain 2-like"/>
    <property type="match status" value="1"/>
</dbReference>
<comment type="function">
    <text evidence="6">RNaseP catalyzes the removal of the 5'-leader sequence from pre-tRNA to produce the mature 5'-terminus. It can also cleave other RNA substrates such as 4.5S RNA. The protein component plays an auxiliary but essential role in vivo by binding to the 5'-leader sequence and broadening the substrate specificity of the ribozyme.</text>
</comment>
<dbReference type="InterPro" id="IPR000100">
    <property type="entry name" value="RNase_P"/>
</dbReference>
<dbReference type="HAMAP" id="MF_00227">
    <property type="entry name" value="RNase_P"/>
    <property type="match status" value="1"/>
</dbReference>
<accession>A0A1F6NYR0</accession>
<sequence length="131" mass="15123">MYNKENHLTKVRDFNLVLKQGCWVNNLFLSLKVLDLAKNESYFPSTGDVDKFKKQLKLAVNVGLKVSKKAVVRNRAKRQIVEVLREMMSRDVIKSGYYLFFVAKPNVKDKSFAEISEEVKVLLKRAKVLGE</sequence>
<dbReference type="Gene3D" id="3.30.230.10">
    <property type="match status" value="1"/>
</dbReference>
<comment type="subunit">
    <text evidence="6">Consists of a catalytic RNA component (M1 or rnpB) and a protein subunit.</text>
</comment>
<dbReference type="EMBL" id="MFRC01000055">
    <property type="protein sequence ID" value="OGH88960.1"/>
    <property type="molecule type" value="Genomic_DNA"/>
</dbReference>
<dbReference type="PANTHER" id="PTHR33992:SF1">
    <property type="entry name" value="RIBONUCLEASE P PROTEIN COMPONENT"/>
    <property type="match status" value="1"/>
</dbReference>
<dbReference type="NCBIfam" id="TIGR00188">
    <property type="entry name" value="rnpA"/>
    <property type="match status" value="1"/>
</dbReference>
<proteinExistence type="inferred from homology"/>
<gene>
    <name evidence="6" type="primary">rnpA</name>
    <name evidence="8" type="ORF">A2537_03080</name>
</gene>
<evidence type="ECO:0000256" key="4">
    <source>
        <dbReference type="ARBA" id="ARBA00022801"/>
    </source>
</evidence>
<evidence type="ECO:0000256" key="3">
    <source>
        <dbReference type="ARBA" id="ARBA00022759"/>
    </source>
</evidence>
<keyword evidence="3 6" id="KW-0255">Endonuclease</keyword>
<dbReference type="GO" id="GO:0000049">
    <property type="term" value="F:tRNA binding"/>
    <property type="evidence" value="ECO:0007669"/>
    <property type="project" value="UniProtKB-UniRule"/>
</dbReference>
<organism evidence="8 9">
    <name type="scientific">Candidatus Magasanikbacteria bacterium RIFOXYD2_FULL_36_9</name>
    <dbReference type="NCBI Taxonomy" id="1798707"/>
    <lineage>
        <taxon>Bacteria</taxon>
        <taxon>Candidatus Magasanikiibacteriota</taxon>
    </lineage>
</organism>
<evidence type="ECO:0000313" key="8">
    <source>
        <dbReference type="EMBL" id="OGH88960.1"/>
    </source>
</evidence>
<comment type="similarity">
    <text evidence="6">Belongs to the RnpA family.</text>
</comment>
<keyword evidence="2 6" id="KW-0540">Nuclease</keyword>
<dbReference type="GO" id="GO:0042781">
    <property type="term" value="F:3'-tRNA processing endoribonuclease activity"/>
    <property type="evidence" value="ECO:0007669"/>
    <property type="project" value="TreeGrafter"/>
</dbReference>
<dbReference type="InterPro" id="IPR020568">
    <property type="entry name" value="Ribosomal_Su5_D2-typ_SF"/>
</dbReference>
<dbReference type="EC" id="3.1.26.5" evidence="6 7"/>
<dbReference type="Proteomes" id="UP000178490">
    <property type="component" value="Unassembled WGS sequence"/>
</dbReference>
<dbReference type="AlphaFoldDB" id="A0A1F6NYR0"/>
<keyword evidence="4 6" id="KW-0378">Hydrolase</keyword>
<dbReference type="GO" id="GO:0004526">
    <property type="term" value="F:ribonuclease P activity"/>
    <property type="evidence" value="ECO:0007669"/>
    <property type="project" value="UniProtKB-UniRule"/>
</dbReference>
<evidence type="ECO:0000256" key="6">
    <source>
        <dbReference type="HAMAP-Rule" id="MF_00227"/>
    </source>
</evidence>